<organism evidence="4 5">
    <name type="scientific">Lasiosphaeria ovina</name>
    <dbReference type="NCBI Taxonomy" id="92902"/>
    <lineage>
        <taxon>Eukaryota</taxon>
        <taxon>Fungi</taxon>
        <taxon>Dikarya</taxon>
        <taxon>Ascomycota</taxon>
        <taxon>Pezizomycotina</taxon>
        <taxon>Sordariomycetes</taxon>
        <taxon>Sordariomycetidae</taxon>
        <taxon>Sordariales</taxon>
        <taxon>Lasiosphaeriaceae</taxon>
        <taxon>Lasiosphaeria</taxon>
    </lineage>
</organism>
<dbReference type="Gene3D" id="2.40.70.10">
    <property type="entry name" value="Acid Proteases"/>
    <property type="match status" value="1"/>
</dbReference>
<evidence type="ECO:0000313" key="5">
    <source>
        <dbReference type="Proteomes" id="UP001287356"/>
    </source>
</evidence>
<feature type="transmembrane region" description="Helical" evidence="2">
    <location>
        <begin position="576"/>
        <end position="601"/>
    </location>
</feature>
<evidence type="ECO:0000256" key="2">
    <source>
        <dbReference type="SAM" id="Phobius"/>
    </source>
</evidence>
<keyword evidence="2" id="KW-1133">Transmembrane helix</keyword>
<evidence type="ECO:0000256" key="1">
    <source>
        <dbReference type="SAM" id="MobiDB-lite"/>
    </source>
</evidence>
<dbReference type="EMBL" id="JAULSN010000001">
    <property type="protein sequence ID" value="KAK3382099.1"/>
    <property type="molecule type" value="Genomic_DNA"/>
</dbReference>
<keyword evidence="2" id="KW-0812">Transmembrane</keyword>
<feature type="region of interest" description="Disordered" evidence="1">
    <location>
        <begin position="655"/>
        <end position="716"/>
    </location>
</feature>
<dbReference type="InterPro" id="IPR021109">
    <property type="entry name" value="Peptidase_aspartic_dom_sf"/>
</dbReference>
<proteinExistence type="predicted"/>
<sequence length="716" mass="76322">MEQYTAEVHVSQFRLNHDAVSINAGARSRRMKAAYVGKVGDNFKISALRPTVVQGVQGVEGVLTGFAMDEVDLGVKSGILIVWRAYFSPTFVATQVTDSSTLSQPKRKRGRQDEKKPGDGEAGSDSAKNLAMLSVPHLRVVAAVTAAATLTATATAQQSCTNTTFAVALRNCTISSDVTAWGHLVEVGTPRQRLCLVPSTVVNSTLLSQKSLCAISQTPALHQCEALRGGFFNENSSSTWTTVALADYNDTRSNPTWDHFNPPGITKVGYDVLNFPNANIALQGTGLALNQYGNNSNAGMLGLGIDSVFLQDAVRQGVAGSRSWSLDAGSQSLANPRNGELVVGGYNAGRTDGSFYWTAVSNMAGDRPCPLRTRMVDVSVTLANGSVVPVNSRAETVEACIEPYDNLFRFTAGMLLRWKEITGFNDSQLGVYSNQGAAEGLNLSFTEYGLPYAMDKVGDWSLSITLDNGYTTTMPASELVRPLLGWDRQGNRVPVPGMANLQILNNPTDVGEVPTLGKIFLSRSYLAVNYETGLFGLAAAAVPTQPDKYMALSCKDVNNGTTGSGSSGSGSNSTNMGAVIGGAVGGGVAVILLIVLAILLWRRKRRARRAEVAHGTLHPLQQDIDLGYRPPTPVVEADVQKRVFEVDSQTPASGSPFFKYKTQNSNPSPLSAGGSFFGDTRDVSPYINEGQRSPGSRPLHAMSQSASYETAHEVPG</sequence>
<dbReference type="InterPro" id="IPR033121">
    <property type="entry name" value="PEPTIDASE_A1"/>
</dbReference>
<evidence type="ECO:0000313" key="4">
    <source>
        <dbReference type="EMBL" id="KAK3382099.1"/>
    </source>
</evidence>
<keyword evidence="5" id="KW-1185">Reference proteome</keyword>
<feature type="region of interest" description="Disordered" evidence="1">
    <location>
        <begin position="98"/>
        <end position="126"/>
    </location>
</feature>
<dbReference type="SUPFAM" id="SSF50630">
    <property type="entry name" value="Acid proteases"/>
    <property type="match status" value="1"/>
</dbReference>
<dbReference type="Proteomes" id="UP001287356">
    <property type="component" value="Unassembled WGS sequence"/>
</dbReference>
<comment type="caution">
    <text evidence="4">The sequence shown here is derived from an EMBL/GenBank/DDBJ whole genome shotgun (WGS) entry which is preliminary data.</text>
</comment>
<feature type="domain" description="Peptidase A1" evidence="3">
    <location>
        <begin position="181"/>
        <end position="538"/>
    </location>
</feature>
<reference evidence="4" key="2">
    <citation type="submission" date="2023-06" db="EMBL/GenBank/DDBJ databases">
        <authorList>
            <consortium name="Lawrence Berkeley National Laboratory"/>
            <person name="Haridas S."/>
            <person name="Hensen N."/>
            <person name="Bonometti L."/>
            <person name="Westerberg I."/>
            <person name="Brannstrom I.O."/>
            <person name="Guillou S."/>
            <person name="Cros-Aarteil S."/>
            <person name="Calhoun S."/>
            <person name="Kuo A."/>
            <person name="Mondo S."/>
            <person name="Pangilinan J."/>
            <person name="Riley R."/>
            <person name="Labutti K."/>
            <person name="Andreopoulos B."/>
            <person name="Lipzen A."/>
            <person name="Chen C."/>
            <person name="Yanf M."/>
            <person name="Daum C."/>
            <person name="Ng V."/>
            <person name="Clum A."/>
            <person name="Steindorff A."/>
            <person name="Ohm R."/>
            <person name="Martin F."/>
            <person name="Silar P."/>
            <person name="Natvig D."/>
            <person name="Lalanne C."/>
            <person name="Gautier V."/>
            <person name="Ament-Velasquez S.L."/>
            <person name="Kruys A."/>
            <person name="Hutchinson M.I."/>
            <person name="Powell A.J."/>
            <person name="Barry K."/>
            <person name="Miller A.N."/>
            <person name="Grigoriev I.V."/>
            <person name="Debuchy R."/>
            <person name="Gladieux P."/>
            <person name="Thoren M.H."/>
            <person name="Johannesson H."/>
        </authorList>
    </citation>
    <scope>NUCLEOTIDE SEQUENCE</scope>
    <source>
        <strain evidence="4">CBS 958.72</strain>
    </source>
</reference>
<dbReference type="AlphaFoldDB" id="A0AAE0NIF6"/>
<name>A0AAE0NIF6_9PEZI</name>
<keyword evidence="2" id="KW-0472">Membrane</keyword>
<dbReference type="PROSITE" id="PS51767">
    <property type="entry name" value="PEPTIDASE_A1"/>
    <property type="match status" value="1"/>
</dbReference>
<reference evidence="4" key="1">
    <citation type="journal article" date="2023" name="Mol. Phylogenet. Evol.">
        <title>Genome-scale phylogeny and comparative genomics of the fungal order Sordariales.</title>
        <authorList>
            <person name="Hensen N."/>
            <person name="Bonometti L."/>
            <person name="Westerberg I."/>
            <person name="Brannstrom I.O."/>
            <person name="Guillou S."/>
            <person name="Cros-Aarteil S."/>
            <person name="Calhoun S."/>
            <person name="Haridas S."/>
            <person name="Kuo A."/>
            <person name="Mondo S."/>
            <person name="Pangilinan J."/>
            <person name="Riley R."/>
            <person name="LaButti K."/>
            <person name="Andreopoulos B."/>
            <person name="Lipzen A."/>
            <person name="Chen C."/>
            <person name="Yan M."/>
            <person name="Daum C."/>
            <person name="Ng V."/>
            <person name="Clum A."/>
            <person name="Steindorff A."/>
            <person name="Ohm R.A."/>
            <person name="Martin F."/>
            <person name="Silar P."/>
            <person name="Natvig D.O."/>
            <person name="Lalanne C."/>
            <person name="Gautier V."/>
            <person name="Ament-Velasquez S.L."/>
            <person name="Kruys A."/>
            <person name="Hutchinson M.I."/>
            <person name="Powell A.J."/>
            <person name="Barry K."/>
            <person name="Miller A.N."/>
            <person name="Grigoriev I.V."/>
            <person name="Debuchy R."/>
            <person name="Gladieux P."/>
            <person name="Hiltunen Thoren M."/>
            <person name="Johannesson H."/>
        </authorList>
    </citation>
    <scope>NUCLEOTIDE SEQUENCE</scope>
    <source>
        <strain evidence="4">CBS 958.72</strain>
    </source>
</reference>
<protein>
    <submittedName>
        <fullName evidence="4">Aspartic peptidase domain-containing protein</fullName>
    </submittedName>
</protein>
<gene>
    <name evidence="4" type="ORF">B0T24DRAFT_660887</name>
</gene>
<evidence type="ECO:0000259" key="3">
    <source>
        <dbReference type="PROSITE" id="PS51767"/>
    </source>
</evidence>
<accession>A0AAE0NIF6</accession>